<name>A0AAD7ILM9_9AGAR</name>
<dbReference type="AlphaFoldDB" id="A0AAD7ILM9"/>
<evidence type="ECO:0000313" key="1">
    <source>
        <dbReference type="EMBL" id="KAJ7745915.1"/>
    </source>
</evidence>
<dbReference type="Proteomes" id="UP001215280">
    <property type="component" value="Unassembled WGS sequence"/>
</dbReference>
<dbReference type="EMBL" id="JARJLG010000100">
    <property type="protein sequence ID" value="KAJ7745915.1"/>
    <property type="molecule type" value="Genomic_DNA"/>
</dbReference>
<reference evidence="1" key="1">
    <citation type="submission" date="2023-03" db="EMBL/GenBank/DDBJ databases">
        <title>Massive genome expansion in bonnet fungi (Mycena s.s.) driven by repeated elements and novel gene families across ecological guilds.</title>
        <authorList>
            <consortium name="Lawrence Berkeley National Laboratory"/>
            <person name="Harder C.B."/>
            <person name="Miyauchi S."/>
            <person name="Viragh M."/>
            <person name="Kuo A."/>
            <person name="Thoen E."/>
            <person name="Andreopoulos B."/>
            <person name="Lu D."/>
            <person name="Skrede I."/>
            <person name="Drula E."/>
            <person name="Henrissat B."/>
            <person name="Morin E."/>
            <person name="Kohler A."/>
            <person name="Barry K."/>
            <person name="LaButti K."/>
            <person name="Morin E."/>
            <person name="Salamov A."/>
            <person name="Lipzen A."/>
            <person name="Mereny Z."/>
            <person name="Hegedus B."/>
            <person name="Baldrian P."/>
            <person name="Stursova M."/>
            <person name="Weitz H."/>
            <person name="Taylor A."/>
            <person name="Grigoriev I.V."/>
            <person name="Nagy L.G."/>
            <person name="Martin F."/>
            <person name="Kauserud H."/>
        </authorList>
    </citation>
    <scope>NUCLEOTIDE SEQUENCE</scope>
    <source>
        <strain evidence="1">CBHHK188m</strain>
    </source>
</reference>
<comment type="caution">
    <text evidence="1">The sequence shown here is derived from an EMBL/GenBank/DDBJ whole genome shotgun (WGS) entry which is preliminary data.</text>
</comment>
<gene>
    <name evidence="1" type="ORF">DFH07DRAFT_942753</name>
</gene>
<keyword evidence="2" id="KW-1185">Reference proteome</keyword>
<evidence type="ECO:0000313" key="2">
    <source>
        <dbReference type="Proteomes" id="UP001215280"/>
    </source>
</evidence>
<organism evidence="1 2">
    <name type="scientific">Mycena maculata</name>
    <dbReference type="NCBI Taxonomy" id="230809"/>
    <lineage>
        <taxon>Eukaryota</taxon>
        <taxon>Fungi</taxon>
        <taxon>Dikarya</taxon>
        <taxon>Basidiomycota</taxon>
        <taxon>Agaricomycotina</taxon>
        <taxon>Agaricomycetes</taxon>
        <taxon>Agaricomycetidae</taxon>
        <taxon>Agaricales</taxon>
        <taxon>Marasmiineae</taxon>
        <taxon>Mycenaceae</taxon>
        <taxon>Mycena</taxon>
    </lineage>
</organism>
<accession>A0AAD7ILM9</accession>
<proteinExistence type="predicted"/>
<sequence>MSQSDEIENVPAGGPADLDEVTPFAEQIIEYPSYDKASVAACTWVDNGQVTGKPQPNPKDLVLYPSKLGPNKGRIVGLGVKKPSGVIEDLVRIDTDDSGKGIHFNAKYRKNTSNKLAAVIKPTVDLTPARRNQLYSEYLKALENRSAEFIWTWWSTGQAPA</sequence>
<protein>
    <submittedName>
        <fullName evidence="1">Uncharacterized protein</fullName>
    </submittedName>
</protein>